<evidence type="ECO:0000256" key="8">
    <source>
        <dbReference type="SAM" id="Phobius"/>
    </source>
</evidence>
<dbReference type="SMART" id="SM00471">
    <property type="entry name" value="HDc"/>
    <property type="match status" value="1"/>
</dbReference>
<keyword evidence="3 8" id="KW-0812">Transmembrane</keyword>
<keyword evidence="7 8" id="KW-0472">Membrane</keyword>
<feature type="transmembrane region" description="Helical" evidence="8">
    <location>
        <begin position="313"/>
        <end position="332"/>
    </location>
</feature>
<name>A0A1H9IAD9_9BACT</name>
<dbReference type="GO" id="GO:0005886">
    <property type="term" value="C:plasma membrane"/>
    <property type="evidence" value="ECO:0007669"/>
    <property type="project" value="UniProtKB-SubCell"/>
</dbReference>
<evidence type="ECO:0000313" key="10">
    <source>
        <dbReference type="EMBL" id="SEQ71518.1"/>
    </source>
</evidence>
<evidence type="ECO:0000256" key="1">
    <source>
        <dbReference type="ARBA" id="ARBA00004236"/>
    </source>
</evidence>
<keyword evidence="6" id="KW-0051">Antiviral defense</keyword>
<dbReference type="AlphaFoldDB" id="A0A1H9IAD9"/>
<evidence type="ECO:0000256" key="3">
    <source>
        <dbReference type="ARBA" id="ARBA00022692"/>
    </source>
</evidence>
<keyword evidence="11" id="KW-1185">Reference proteome</keyword>
<evidence type="ECO:0000259" key="9">
    <source>
        <dbReference type="SMART" id="SM00471"/>
    </source>
</evidence>
<evidence type="ECO:0000313" key="11">
    <source>
        <dbReference type="Proteomes" id="UP000199021"/>
    </source>
</evidence>
<dbReference type="InParanoid" id="A0A1H9IAD9"/>
<keyword evidence="4" id="KW-0547">Nucleotide-binding</keyword>
<comment type="subcellular location">
    <subcellularLocation>
        <location evidence="1">Cell membrane</location>
    </subcellularLocation>
</comment>
<feature type="transmembrane region" description="Helical" evidence="8">
    <location>
        <begin position="408"/>
        <end position="430"/>
    </location>
</feature>
<proteinExistence type="predicted"/>
<evidence type="ECO:0000256" key="4">
    <source>
        <dbReference type="ARBA" id="ARBA00022741"/>
    </source>
</evidence>
<evidence type="ECO:0000256" key="6">
    <source>
        <dbReference type="ARBA" id="ARBA00023118"/>
    </source>
</evidence>
<keyword evidence="5 8" id="KW-1133">Transmembrane helix</keyword>
<keyword evidence="2" id="KW-1003">Cell membrane</keyword>
<dbReference type="CDD" id="cd00077">
    <property type="entry name" value="HDc"/>
    <property type="match status" value="1"/>
</dbReference>
<dbReference type="InterPro" id="IPR043760">
    <property type="entry name" value="PycTM_dom"/>
</dbReference>
<organism evidence="10 11">
    <name type="scientific">Neolewinella agarilytica</name>
    <dbReference type="NCBI Taxonomy" id="478744"/>
    <lineage>
        <taxon>Bacteria</taxon>
        <taxon>Pseudomonadati</taxon>
        <taxon>Bacteroidota</taxon>
        <taxon>Saprospiria</taxon>
        <taxon>Saprospirales</taxon>
        <taxon>Lewinellaceae</taxon>
        <taxon>Neolewinella</taxon>
    </lineage>
</organism>
<reference evidence="11" key="1">
    <citation type="submission" date="2016-10" db="EMBL/GenBank/DDBJ databases">
        <authorList>
            <person name="Varghese N."/>
            <person name="Submissions S."/>
        </authorList>
    </citation>
    <scope>NUCLEOTIDE SEQUENCE [LARGE SCALE GENOMIC DNA]</scope>
    <source>
        <strain evidence="11">DSM 24740</strain>
    </source>
</reference>
<evidence type="ECO:0000256" key="5">
    <source>
        <dbReference type="ARBA" id="ARBA00022989"/>
    </source>
</evidence>
<dbReference type="InterPro" id="IPR003607">
    <property type="entry name" value="HD/PDEase_dom"/>
</dbReference>
<dbReference type="SUPFAM" id="SSF109604">
    <property type="entry name" value="HD-domain/PDEase-like"/>
    <property type="match status" value="1"/>
</dbReference>
<dbReference type="Proteomes" id="UP000199021">
    <property type="component" value="Unassembled WGS sequence"/>
</dbReference>
<dbReference type="Gene3D" id="1.10.3210.10">
    <property type="entry name" value="Hypothetical protein af1432"/>
    <property type="match status" value="1"/>
</dbReference>
<dbReference type="Pfam" id="PF18967">
    <property type="entry name" value="PycTM"/>
    <property type="match status" value="1"/>
</dbReference>
<sequence length="440" mass="50123">MPAPADAPPYILPMSLVIDSKVLLAAVEAHVEQFIQEEIDAAFVFHNFQHTCAVAEAATELADHYEVSEDDRLAIILAAWFHDTGYSGGWEDHEERSVINATNWLRAQGVDDEELIANVSGGIRATKMPQQPQNFLEEIVADADLSHLGDLSYWDRCGRVRQEFTLTRDMIMSDQEWIDFELAFMLNHEYHTEAARDMFGDRKSKHVKQLYKRKKALFPDQTPTNLEELEDSKKKKKKLKKLKKLIEKSEKKGDPDFKPGRGVETMYRATYRTHVNLSSIADNKANIMLSVNAIVLSVVVANLATKLDSNPHLVIPTIILVAVCLGSLFYAIQATRPKVTEGKSSMEDIKARRSNLLFFGNFYNMPIDDFHYGMMEMIRDEDFLYSSMTRDLYYLGVVLAKKYAFLRICYNIFLFGIIVAVVAFLVAIVYHNSTNPMLNQ</sequence>
<evidence type="ECO:0000256" key="7">
    <source>
        <dbReference type="ARBA" id="ARBA00023136"/>
    </source>
</evidence>
<dbReference type="GO" id="GO:0000166">
    <property type="term" value="F:nucleotide binding"/>
    <property type="evidence" value="ECO:0007669"/>
    <property type="project" value="UniProtKB-KW"/>
</dbReference>
<evidence type="ECO:0000256" key="2">
    <source>
        <dbReference type="ARBA" id="ARBA00022475"/>
    </source>
</evidence>
<dbReference type="InterPro" id="IPR006674">
    <property type="entry name" value="HD_domain"/>
</dbReference>
<protein>
    <submittedName>
        <fullName evidence="10">HD domain-containing protein</fullName>
    </submittedName>
</protein>
<accession>A0A1H9IAD9</accession>
<dbReference type="GO" id="GO:0051607">
    <property type="term" value="P:defense response to virus"/>
    <property type="evidence" value="ECO:0007669"/>
    <property type="project" value="UniProtKB-KW"/>
</dbReference>
<gene>
    <name evidence="10" type="ORF">SAMN05444359_114111</name>
</gene>
<dbReference type="Pfam" id="PF01966">
    <property type="entry name" value="HD"/>
    <property type="match status" value="1"/>
</dbReference>
<dbReference type="EMBL" id="FOFB01000014">
    <property type="protein sequence ID" value="SEQ71518.1"/>
    <property type="molecule type" value="Genomic_DNA"/>
</dbReference>
<feature type="domain" description="HD/PDEase" evidence="9">
    <location>
        <begin position="43"/>
        <end position="158"/>
    </location>
</feature>
<dbReference type="STRING" id="478744.SAMN05444359_114111"/>